<gene>
    <name evidence="7" type="ORF">MKZ38_001188</name>
</gene>
<keyword evidence="3 6" id="KW-1133">Transmembrane helix</keyword>
<name>A0AAD5RZ79_9PEZI</name>
<dbReference type="PANTHER" id="PTHR31794">
    <property type="entry name" value="AUXIN EFFLUX TRANSPORTER FAMILY PROTEIN (EUROFUNG)"/>
    <property type="match status" value="1"/>
</dbReference>
<feature type="transmembrane region" description="Helical" evidence="6">
    <location>
        <begin position="549"/>
        <end position="572"/>
    </location>
</feature>
<dbReference type="AlphaFoldDB" id="A0AAD5RZ79"/>
<feature type="region of interest" description="Disordered" evidence="5">
    <location>
        <begin position="221"/>
        <end position="313"/>
    </location>
</feature>
<comment type="subcellular location">
    <subcellularLocation>
        <location evidence="1">Membrane</location>
        <topology evidence="1">Multi-pass membrane protein</topology>
    </subcellularLocation>
</comment>
<dbReference type="GO" id="GO:0016020">
    <property type="term" value="C:membrane"/>
    <property type="evidence" value="ECO:0007669"/>
    <property type="project" value="UniProtKB-SubCell"/>
</dbReference>
<reference evidence="7" key="1">
    <citation type="submission" date="2022-07" db="EMBL/GenBank/DDBJ databases">
        <title>Draft genome sequence of Zalerion maritima ATCC 34329, a (micro)plastics degrading marine fungus.</title>
        <authorList>
            <person name="Paco A."/>
            <person name="Goncalves M.F.M."/>
            <person name="Rocha-Santos T.A.P."/>
            <person name="Alves A."/>
        </authorList>
    </citation>
    <scope>NUCLEOTIDE SEQUENCE</scope>
    <source>
        <strain evidence="7">ATCC 34329</strain>
    </source>
</reference>
<evidence type="ECO:0000256" key="1">
    <source>
        <dbReference type="ARBA" id="ARBA00004141"/>
    </source>
</evidence>
<evidence type="ECO:0000256" key="3">
    <source>
        <dbReference type="ARBA" id="ARBA00022989"/>
    </source>
</evidence>
<sequence>MGFSITTPTSFRLNMESVATASANMTTQAHESHPDLGHLILLVFEAVMEVVCVSLPGYIIARLGHFDADKQKFLANLNVMLFTPCLIFTKLASQLNADKLAELAVIPIIFVIQTMVSFCVAKGVAKTFGFGRRASNFVTAMGVFGNSNSLPISLVLSLSQTLSGLHWDKVPGDTDDEVAARGILYLLIFQQLGQAVRWSWGYHVLLAPKSAYPEYNEQIAEEGEYRDEPEERTIGSPEPQREGVLIEGIETDTETSQEYDSEQFEPAGRTPIAGTSRASPADSEDEGSDAPKKSKSKSTTLEAFPDMHASNSSENMLSFPRIQNEESFSAFENSRGSLARALVSLTKAKTAVCETSSKVAGSIWCRIPSPIRTVISKVVGAFMRVFNNLAEFMNPPLWAMLIAITVASVPQLQRAFFEEGSFVKNSVTSAVKSSAGVAVPLILVVLGANLARNTESHPDDDHHDPEEQRIGKKLLIASLLSRMVLPTLIMAPILALFAKFVPVSILDDPIFVIVCFLLTGAPSALQLAQICQINEVFENVMAKILFQSYVIWILPSTLMLVMLALEVVEWAAV</sequence>
<keyword evidence="2 6" id="KW-0812">Transmembrane</keyword>
<evidence type="ECO:0000256" key="4">
    <source>
        <dbReference type="ARBA" id="ARBA00023136"/>
    </source>
</evidence>
<evidence type="ECO:0000313" key="7">
    <source>
        <dbReference type="EMBL" id="KAJ2906545.1"/>
    </source>
</evidence>
<accession>A0AAD5RZ79</accession>
<dbReference type="Pfam" id="PF03547">
    <property type="entry name" value="Mem_trans"/>
    <property type="match status" value="1"/>
</dbReference>
<organism evidence="7 8">
    <name type="scientific">Zalerion maritima</name>
    <dbReference type="NCBI Taxonomy" id="339359"/>
    <lineage>
        <taxon>Eukaryota</taxon>
        <taxon>Fungi</taxon>
        <taxon>Dikarya</taxon>
        <taxon>Ascomycota</taxon>
        <taxon>Pezizomycotina</taxon>
        <taxon>Sordariomycetes</taxon>
        <taxon>Lulworthiomycetidae</taxon>
        <taxon>Lulworthiales</taxon>
        <taxon>Lulworthiaceae</taxon>
        <taxon>Zalerion</taxon>
    </lineage>
</organism>
<evidence type="ECO:0000256" key="6">
    <source>
        <dbReference type="SAM" id="Phobius"/>
    </source>
</evidence>
<keyword evidence="4 6" id="KW-0472">Membrane</keyword>
<dbReference type="GO" id="GO:0005783">
    <property type="term" value="C:endoplasmic reticulum"/>
    <property type="evidence" value="ECO:0007669"/>
    <property type="project" value="TreeGrafter"/>
</dbReference>
<feature type="transmembrane region" description="Helical" evidence="6">
    <location>
        <begin position="73"/>
        <end position="92"/>
    </location>
</feature>
<feature type="compositionally biased region" description="Acidic residues" evidence="5">
    <location>
        <begin position="221"/>
        <end position="230"/>
    </location>
</feature>
<evidence type="ECO:0000313" key="8">
    <source>
        <dbReference type="Proteomes" id="UP001201980"/>
    </source>
</evidence>
<keyword evidence="8" id="KW-1185">Reference proteome</keyword>
<feature type="transmembrane region" description="Helical" evidence="6">
    <location>
        <begin position="104"/>
        <end position="125"/>
    </location>
</feature>
<protein>
    <submittedName>
        <fullName evidence="7">Membrane transporter</fullName>
    </submittedName>
</protein>
<feature type="compositionally biased region" description="Acidic residues" evidence="5">
    <location>
        <begin position="249"/>
        <end position="263"/>
    </location>
</feature>
<evidence type="ECO:0000256" key="5">
    <source>
        <dbReference type="SAM" id="MobiDB-lite"/>
    </source>
</evidence>
<comment type="caution">
    <text evidence="7">The sequence shown here is derived from an EMBL/GenBank/DDBJ whole genome shotgun (WGS) entry which is preliminary data.</text>
</comment>
<feature type="transmembrane region" description="Helical" evidence="6">
    <location>
        <begin position="510"/>
        <end position="528"/>
    </location>
</feature>
<dbReference type="PANTHER" id="PTHR31794:SF2">
    <property type="entry name" value="AUXIN EFFLUX TRANSPORTER FAMILY PROTEIN (EUROFUNG)"/>
    <property type="match status" value="1"/>
</dbReference>
<dbReference type="Proteomes" id="UP001201980">
    <property type="component" value="Unassembled WGS sequence"/>
</dbReference>
<dbReference type="EMBL" id="JAKWBI020000012">
    <property type="protein sequence ID" value="KAJ2906545.1"/>
    <property type="molecule type" value="Genomic_DNA"/>
</dbReference>
<dbReference type="GO" id="GO:0055085">
    <property type="term" value="P:transmembrane transport"/>
    <property type="evidence" value="ECO:0007669"/>
    <property type="project" value="InterPro"/>
</dbReference>
<feature type="transmembrane region" description="Helical" evidence="6">
    <location>
        <begin position="474"/>
        <end position="498"/>
    </location>
</feature>
<evidence type="ECO:0000256" key="2">
    <source>
        <dbReference type="ARBA" id="ARBA00022692"/>
    </source>
</evidence>
<dbReference type="InterPro" id="IPR004776">
    <property type="entry name" value="Mem_transp_PIN-like"/>
</dbReference>
<feature type="transmembrane region" description="Helical" evidence="6">
    <location>
        <begin position="39"/>
        <end position="61"/>
    </location>
</feature>
<proteinExistence type="predicted"/>